<name>M2LXX7_BAUPA</name>
<evidence type="ECO:0000313" key="2">
    <source>
        <dbReference type="Proteomes" id="UP000011761"/>
    </source>
</evidence>
<accession>M2LXX7</accession>
<dbReference type="Proteomes" id="UP000011761">
    <property type="component" value="Unassembled WGS sequence"/>
</dbReference>
<dbReference type="AlphaFoldDB" id="M2LXX7"/>
<evidence type="ECO:0000313" key="1">
    <source>
        <dbReference type="EMBL" id="EMC99537.1"/>
    </source>
</evidence>
<dbReference type="KEGG" id="bcom:BAUCODRAFT_340370"/>
<keyword evidence="2" id="KW-1185">Reference proteome</keyword>
<gene>
    <name evidence="1" type="ORF">BAUCODRAFT_340370</name>
</gene>
<protein>
    <submittedName>
        <fullName evidence="1">Uncharacterized protein</fullName>
    </submittedName>
</protein>
<dbReference type="RefSeq" id="XP_007673212.1">
    <property type="nucleotide sequence ID" value="XM_007675022.1"/>
</dbReference>
<reference evidence="1 2" key="1">
    <citation type="journal article" date="2012" name="PLoS Pathog.">
        <title>Diverse lifestyles and strategies of plant pathogenesis encoded in the genomes of eighteen Dothideomycetes fungi.</title>
        <authorList>
            <person name="Ohm R.A."/>
            <person name="Feau N."/>
            <person name="Henrissat B."/>
            <person name="Schoch C.L."/>
            <person name="Horwitz B.A."/>
            <person name="Barry K.W."/>
            <person name="Condon B.J."/>
            <person name="Copeland A.C."/>
            <person name="Dhillon B."/>
            <person name="Glaser F."/>
            <person name="Hesse C.N."/>
            <person name="Kosti I."/>
            <person name="LaButti K."/>
            <person name="Lindquist E.A."/>
            <person name="Lucas S."/>
            <person name="Salamov A.A."/>
            <person name="Bradshaw R.E."/>
            <person name="Ciuffetti L."/>
            <person name="Hamelin R.C."/>
            <person name="Kema G.H.J."/>
            <person name="Lawrence C."/>
            <person name="Scott J.A."/>
            <person name="Spatafora J.W."/>
            <person name="Turgeon B.G."/>
            <person name="de Wit P.J.G.M."/>
            <person name="Zhong S."/>
            <person name="Goodwin S.B."/>
            <person name="Grigoriev I.V."/>
        </authorList>
    </citation>
    <scope>NUCLEOTIDE SEQUENCE [LARGE SCALE GENOMIC DNA]</scope>
    <source>
        <strain evidence="1 2">UAMH 10762</strain>
    </source>
</reference>
<sequence length="88" mass="10017">MVLYVREDAKKLTTPVHCLRMLKHYLDTSTLCTLTPYLNTFIRCLNTDNQFVRLDQVVGACRCYPASNGALAQDRLISEVQTTGPPRR</sequence>
<organism evidence="1 2">
    <name type="scientific">Baudoinia panamericana (strain UAMH 10762)</name>
    <name type="common">Angels' share fungus</name>
    <name type="synonym">Baudoinia compniacensis (strain UAMH 10762)</name>
    <dbReference type="NCBI Taxonomy" id="717646"/>
    <lineage>
        <taxon>Eukaryota</taxon>
        <taxon>Fungi</taxon>
        <taxon>Dikarya</taxon>
        <taxon>Ascomycota</taxon>
        <taxon>Pezizomycotina</taxon>
        <taxon>Dothideomycetes</taxon>
        <taxon>Dothideomycetidae</taxon>
        <taxon>Mycosphaerellales</taxon>
        <taxon>Teratosphaeriaceae</taxon>
        <taxon>Baudoinia</taxon>
    </lineage>
</organism>
<dbReference type="HOGENOM" id="CLU_2468696_0_0_1"/>
<dbReference type="GeneID" id="19112307"/>
<dbReference type="EMBL" id="KB445551">
    <property type="protein sequence ID" value="EMC99537.1"/>
    <property type="molecule type" value="Genomic_DNA"/>
</dbReference>
<proteinExistence type="predicted"/>